<dbReference type="EMBL" id="BQKI01000002">
    <property type="protein sequence ID" value="GJM88231.1"/>
    <property type="molecule type" value="Genomic_DNA"/>
</dbReference>
<accession>A0AAV5BP72</accession>
<name>A0AAV5BP72_ELECO</name>
<comment type="caution">
    <text evidence="1">The sequence shown here is derived from an EMBL/GenBank/DDBJ whole genome shotgun (WGS) entry which is preliminary data.</text>
</comment>
<organism evidence="1 2">
    <name type="scientific">Eleusine coracana subsp. coracana</name>
    <dbReference type="NCBI Taxonomy" id="191504"/>
    <lineage>
        <taxon>Eukaryota</taxon>
        <taxon>Viridiplantae</taxon>
        <taxon>Streptophyta</taxon>
        <taxon>Embryophyta</taxon>
        <taxon>Tracheophyta</taxon>
        <taxon>Spermatophyta</taxon>
        <taxon>Magnoliopsida</taxon>
        <taxon>Liliopsida</taxon>
        <taxon>Poales</taxon>
        <taxon>Poaceae</taxon>
        <taxon>PACMAD clade</taxon>
        <taxon>Chloridoideae</taxon>
        <taxon>Cynodonteae</taxon>
        <taxon>Eleusininae</taxon>
        <taxon>Eleusine</taxon>
    </lineage>
</organism>
<proteinExistence type="predicted"/>
<reference evidence="1" key="2">
    <citation type="submission" date="2021-12" db="EMBL/GenBank/DDBJ databases">
        <title>Resequencing data analysis of finger millet.</title>
        <authorList>
            <person name="Hatakeyama M."/>
            <person name="Aluri S."/>
            <person name="Balachadran M.T."/>
            <person name="Sivarajan S.R."/>
            <person name="Poveda L."/>
            <person name="Shimizu-Inatsugi R."/>
            <person name="Schlapbach R."/>
            <person name="Sreeman S.M."/>
            <person name="Shimizu K.K."/>
        </authorList>
    </citation>
    <scope>NUCLEOTIDE SEQUENCE</scope>
</reference>
<protein>
    <submittedName>
        <fullName evidence="1">Uncharacterized protein</fullName>
    </submittedName>
</protein>
<reference evidence="1" key="1">
    <citation type="journal article" date="2018" name="DNA Res.">
        <title>Multiple hybrid de novo genome assembly of finger millet, an orphan allotetraploid crop.</title>
        <authorList>
            <person name="Hatakeyama M."/>
            <person name="Aluri S."/>
            <person name="Balachadran M.T."/>
            <person name="Sivarajan S.R."/>
            <person name="Patrignani A."/>
            <person name="Gruter S."/>
            <person name="Poveda L."/>
            <person name="Shimizu-Inatsugi R."/>
            <person name="Baeten J."/>
            <person name="Francoijs K.J."/>
            <person name="Nataraja K.N."/>
            <person name="Reddy Y.A.N."/>
            <person name="Phadnis S."/>
            <person name="Ravikumar R.L."/>
            <person name="Schlapbach R."/>
            <person name="Sreeman S.M."/>
            <person name="Shimizu K.K."/>
        </authorList>
    </citation>
    <scope>NUCLEOTIDE SEQUENCE</scope>
</reference>
<sequence length="112" mass="12687">MQLPWGEGAQARQLLISTGGYGNRERPRMQRIEGRCCSGGTLGWCGGELLWWKRKERKRRPVMQASPWLRRGRRRDGGHRAWSLRRAQARGLGAPLGAGLRRGAALAEKIRQ</sequence>
<dbReference type="Proteomes" id="UP001054889">
    <property type="component" value="Unassembled WGS sequence"/>
</dbReference>
<gene>
    <name evidence="1" type="primary">ga04270</name>
    <name evidence="1" type="ORF">PR202_ga04270</name>
</gene>
<keyword evidence="2" id="KW-1185">Reference proteome</keyword>
<dbReference type="AlphaFoldDB" id="A0AAV5BP72"/>
<evidence type="ECO:0000313" key="1">
    <source>
        <dbReference type="EMBL" id="GJM88231.1"/>
    </source>
</evidence>
<evidence type="ECO:0000313" key="2">
    <source>
        <dbReference type="Proteomes" id="UP001054889"/>
    </source>
</evidence>